<dbReference type="InterPro" id="IPR029045">
    <property type="entry name" value="ClpP/crotonase-like_dom_sf"/>
</dbReference>
<dbReference type="PANTHER" id="PTHR10381">
    <property type="entry name" value="ATP-DEPENDENT CLP PROTEASE PROTEOLYTIC SUBUNIT"/>
    <property type="match status" value="1"/>
</dbReference>
<comment type="subunit">
    <text evidence="8">Component of the chloroplastic Clp protease core complex.</text>
</comment>
<dbReference type="GO" id="GO:0051117">
    <property type="term" value="F:ATPase binding"/>
    <property type="evidence" value="ECO:0007669"/>
    <property type="project" value="TreeGrafter"/>
</dbReference>
<dbReference type="GeneID" id="27985120"/>
<comment type="subcellular location">
    <subcellularLocation>
        <location evidence="8">Plastid</location>
        <location evidence="8">Chloroplast stroma</location>
    </subcellularLocation>
</comment>
<dbReference type="GO" id="GO:0006515">
    <property type="term" value="P:protein quality control for misfolded or incompletely synthesized proteins"/>
    <property type="evidence" value="ECO:0007669"/>
    <property type="project" value="TreeGrafter"/>
</dbReference>
<organism evidence="13">
    <name type="scientific">Coleochaete scutata</name>
    <dbReference type="NCBI Taxonomy" id="3125"/>
    <lineage>
        <taxon>Eukaryota</taxon>
        <taxon>Viridiplantae</taxon>
        <taxon>Streptophyta</taxon>
        <taxon>Coleochaetophyceae</taxon>
        <taxon>Coleochaetales</taxon>
        <taxon>Coleochaetaceae</taxon>
        <taxon>Coleochaete</taxon>
    </lineage>
</organism>
<protein>
    <recommendedName>
        <fullName evidence="8 12">ATP-dependent Clp protease proteolytic subunit</fullName>
        <ecNumber evidence="8 11">3.4.21.92</ecNumber>
    </recommendedName>
    <alternativeName>
        <fullName evidence="8">Endopeptidase Clp</fullName>
    </alternativeName>
</protein>
<keyword evidence="2 13" id="KW-0934">Plastid</keyword>
<dbReference type="Gene3D" id="3.90.226.10">
    <property type="entry name" value="2-enoyl-CoA Hydratase, Chain A, domain 1"/>
    <property type="match status" value="1"/>
</dbReference>
<evidence type="ECO:0000256" key="9">
    <source>
        <dbReference type="PROSITE-ProRule" id="PRU10085"/>
    </source>
</evidence>
<dbReference type="InterPro" id="IPR018215">
    <property type="entry name" value="ClpP_Ser_AS"/>
</dbReference>
<keyword evidence="5 8" id="KW-0720">Serine protease</keyword>
<dbReference type="Pfam" id="PF00574">
    <property type="entry name" value="CLP_protease"/>
    <property type="match status" value="1"/>
</dbReference>
<reference evidence="13" key="1">
    <citation type="journal article" date="2016" name="Front. Plant Sci.">
        <title>Comparative Chloroplast Genome Analyses of Streptophyte Green Algae Uncover Major Structural Alterations in the Klebsormidiophyceae, Coleochaetophyceae and Zygnematophyceae.</title>
        <authorList>
            <person name="Lemieux C."/>
            <person name="Otis C."/>
            <person name="Turmel M."/>
        </authorList>
    </citation>
    <scope>NUCLEOTIDE SEQUENCE</scope>
</reference>
<comment type="similarity">
    <text evidence="1 8 12">Belongs to the peptidase S14 family.</text>
</comment>
<dbReference type="HAMAP" id="MF_00444">
    <property type="entry name" value="ClpP"/>
    <property type="match status" value="1"/>
</dbReference>
<dbReference type="RefSeq" id="YP_009258685.1">
    <property type="nucleotide sequence ID" value="NC_030358.1"/>
</dbReference>
<gene>
    <name evidence="8 13" type="primary">clpP</name>
</gene>
<keyword evidence="4 8" id="KW-0378">Hydrolase</keyword>
<evidence type="ECO:0000256" key="4">
    <source>
        <dbReference type="ARBA" id="ARBA00022801"/>
    </source>
</evidence>
<keyword evidence="13" id="KW-0150">Chloroplast</keyword>
<dbReference type="InterPro" id="IPR023562">
    <property type="entry name" value="ClpP/TepA"/>
</dbReference>
<keyword evidence="3 8" id="KW-0645">Protease</keyword>
<geneLocation type="chloroplast" evidence="13"/>
<comment type="function">
    <text evidence="7 8">Cleaves peptides in various proteins in a process that requires ATP hydrolysis. Has a chymotrypsin-like activity. Plays a major role in the degradation of misfolded proteins.</text>
</comment>
<comment type="catalytic activity">
    <reaction evidence="6 8 10">
        <text>Hydrolysis of proteins to small peptides in the presence of ATP and magnesium. alpha-casein is the usual test substrate. In the absence of ATP, only oligopeptides shorter than five residues are hydrolyzed (such as succinyl-Leu-Tyr-|-NHMec, and Leu-Tyr-Leu-|-Tyr-Trp, in which cleavage of the -Tyr-|-Leu- and -Tyr-|-Trp bonds also occurs).</text>
        <dbReference type="EC" id="3.4.21.92"/>
    </reaction>
</comment>
<evidence type="ECO:0000256" key="10">
    <source>
        <dbReference type="PROSITE-ProRule" id="PRU10086"/>
    </source>
</evidence>
<evidence type="ECO:0000256" key="7">
    <source>
        <dbReference type="ARBA" id="ARBA00055217"/>
    </source>
</evidence>
<dbReference type="EMBL" id="KU646493">
    <property type="protein sequence ID" value="ANI25654.1"/>
    <property type="molecule type" value="Genomic_DNA"/>
</dbReference>
<dbReference type="AlphaFoldDB" id="A0A191T5I5"/>
<dbReference type="GO" id="GO:0004176">
    <property type="term" value="F:ATP-dependent peptidase activity"/>
    <property type="evidence" value="ECO:0007669"/>
    <property type="project" value="InterPro"/>
</dbReference>
<feature type="active site" evidence="8 10">
    <location>
        <position position="126"/>
    </location>
</feature>
<dbReference type="PROSITE" id="PS00381">
    <property type="entry name" value="CLP_PROTEASE_SER"/>
    <property type="match status" value="1"/>
</dbReference>
<evidence type="ECO:0000256" key="2">
    <source>
        <dbReference type="ARBA" id="ARBA00022640"/>
    </source>
</evidence>
<evidence type="ECO:0000256" key="8">
    <source>
        <dbReference type="HAMAP-Rule" id="MF_00444"/>
    </source>
</evidence>
<dbReference type="GO" id="GO:0009368">
    <property type="term" value="C:endopeptidase Clp complex"/>
    <property type="evidence" value="ECO:0007669"/>
    <property type="project" value="TreeGrafter"/>
</dbReference>
<dbReference type="InterPro" id="IPR001907">
    <property type="entry name" value="ClpP"/>
</dbReference>
<evidence type="ECO:0000313" key="13">
    <source>
        <dbReference type="EMBL" id="ANI25654.1"/>
    </source>
</evidence>
<dbReference type="FunFam" id="3.90.226.10:FF:000006">
    <property type="entry name" value="ATP-dependent Clp protease proteolytic subunit"/>
    <property type="match status" value="1"/>
</dbReference>
<feature type="active site" evidence="9">
    <location>
        <position position="101"/>
    </location>
</feature>
<proteinExistence type="inferred from homology"/>
<dbReference type="GO" id="GO:0004252">
    <property type="term" value="F:serine-type endopeptidase activity"/>
    <property type="evidence" value="ECO:0007669"/>
    <property type="project" value="UniProtKB-UniRule"/>
</dbReference>
<dbReference type="SUPFAM" id="SSF52096">
    <property type="entry name" value="ClpP/crotonase"/>
    <property type="match status" value="1"/>
</dbReference>
<evidence type="ECO:0000256" key="6">
    <source>
        <dbReference type="ARBA" id="ARBA00034021"/>
    </source>
</evidence>
<evidence type="ECO:0000256" key="12">
    <source>
        <dbReference type="RuleBase" id="RU003567"/>
    </source>
</evidence>
<dbReference type="PROSITE" id="PS00382">
    <property type="entry name" value="CLP_PROTEASE_HIS"/>
    <property type="match status" value="1"/>
</dbReference>
<sequence>MPVGVPKVPYRLPGDVQVQWVDLYNRLYRERILFLGQTVNYEVANQIIGLMLYLNGDDKSKDMYLYINSPGGAVVPGIAIYDTMQFVEPEVRTICMGVAASMGSFILTGGEITKRIALPHARVMIHQPSSSYYKDQAGELIMEAEEVLKLRDCITKVYVQRTGKPIWVISEDMERDVFMSAREAQSYGIVDLVALDIDSTSS</sequence>
<accession>A0A191T5I5</accession>
<evidence type="ECO:0000256" key="1">
    <source>
        <dbReference type="ARBA" id="ARBA00007039"/>
    </source>
</evidence>
<dbReference type="InterPro" id="IPR033135">
    <property type="entry name" value="ClpP_His_AS"/>
</dbReference>
<dbReference type="GO" id="GO:0009570">
    <property type="term" value="C:chloroplast stroma"/>
    <property type="evidence" value="ECO:0007669"/>
    <property type="project" value="UniProtKB-SubCell"/>
</dbReference>
<evidence type="ECO:0000256" key="11">
    <source>
        <dbReference type="RuleBase" id="RU000549"/>
    </source>
</evidence>
<dbReference type="PRINTS" id="PR00127">
    <property type="entry name" value="CLPPROTEASEP"/>
</dbReference>
<dbReference type="CDD" id="cd07017">
    <property type="entry name" value="S14_ClpP_2"/>
    <property type="match status" value="1"/>
</dbReference>
<feature type="active site" description="Nucleophile" evidence="8">
    <location>
        <position position="101"/>
    </location>
</feature>
<dbReference type="EC" id="3.4.21.92" evidence="8 11"/>
<evidence type="ECO:0000256" key="3">
    <source>
        <dbReference type="ARBA" id="ARBA00022670"/>
    </source>
</evidence>
<evidence type="ECO:0000256" key="5">
    <source>
        <dbReference type="ARBA" id="ARBA00022825"/>
    </source>
</evidence>
<name>A0A191T5I5_COLSC</name>
<dbReference type="PANTHER" id="PTHR10381:SF15">
    <property type="entry name" value="CHLOROPLASTIC ATP-DEPENDENT CLP PROTEASE PROTEOLYTIC SUBUNIT 1"/>
    <property type="match status" value="1"/>
</dbReference>